<sequence length="586" mass="64029">MPPNAIANASRAVSEVCLSCQTDSKIANVSLYTGLAEVTRVFEPKLKKGDNKVIVSGLPDVLVPDSLRVEGRGQCTIYEVSLSDIPSSGPMTTSDRLEDLIKQKIRLEKALMRCHKAIAAVQSFQNSIAVRHVKADELANLQRGIDAAAEEWDLKQLDLEEQITEVTRDIEQEQVALGEVKVDNKLRKRVYITLVADKECDVEIVLKYAVSSATWDPTYAIYVKMDTKEKAVKLIYKAAISQNTGESWNDIPLTLETVTPTTGLNIPELQPWTLSMYKPMYGKYLRKSAAASSLNTFGGHSMRKESAASSDSESDGGPPRGGGRLHSSRPPNIKARGLTVTSKGDINATFSVPGLMTIPSDGASHTVTIMEVYLDAAMSWVTVPKKSPKAHLTAKIKNDSEYTLLRGIASIYVNGSFISRSDIPTVSPQESFDCPLGIDPAVRITYHPRSKKVTQPSFTRRNSTYLFSQRISISNTKATPISYLKVREQVPVSEDSNITVNLTSPGLVLPQANKKGVIIVPEPVKISSQVVARWEGADEPEMDPGQVGKDGKFNWVCSLQAQGKLVLLLSWEVVCPPGTNIEGLDA</sequence>
<protein>
    <recommendedName>
        <fullName evidence="5">Mucoidy inhibitor A</fullName>
    </recommendedName>
</protein>
<organism evidence="4">
    <name type="scientific">Psilocybe cubensis</name>
    <name type="common">Psychedelic mushroom</name>
    <name type="synonym">Stropharia cubensis</name>
    <dbReference type="NCBI Taxonomy" id="181762"/>
    <lineage>
        <taxon>Eukaryota</taxon>
        <taxon>Fungi</taxon>
        <taxon>Dikarya</taxon>
        <taxon>Basidiomycota</taxon>
        <taxon>Agaricomycotina</taxon>
        <taxon>Agaricomycetes</taxon>
        <taxon>Agaricomycetidae</taxon>
        <taxon>Agaricales</taxon>
        <taxon>Agaricineae</taxon>
        <taxon>Strophariaceae</taxon>
        <taxon>Psilocybe</taxon>
    </lineage>
</organism>
<dbReference type="AlphaFoldDB" id="A0A8H7XW80"/>
<evidence type="ECO:0008006" key="5">
    <source>
        <dbReference type="Google" id="ProtNLM"/>
    </source>
</evidence>
<dbReference type="InterPro" id="IPR037291">
    <property type="entry name" value="DUF4139"/>
</dbReference>
<evidence type="ECO:0000259" key="3">
    <source>
        <dbReference type="Pfam" id="PF13600"/>
    </source>
</evidence>
<evidence type="ECO:0000313" key="4">
    <source>
        <dbReference type="EMBL" id="KAG5166813.1"/>
    </source>
</evidence>
<feature type="domain" description="DUF4140" evidence="3">
    <location>
        <begin position="29"/>
        <end position="123"/>
    </location>
</feature>
<name>A0A8H7XW80_PSICU</name>
<dbReference type="OrthoDB" id="10068793at2759"/>
<dbReference type="EMBL" id="JAFIQS010000008">
    <property type="protein sequence ID" value="KAG5166813.1"/>
    <property type="molecule type" value="Genomic_DNA"/>
</dbReference>
<dbReference type="PANTHER" id="PTHR31005">
    <property type="entry name" value="DUF4139 DOMAIN-CONTAINING PROTEIN"/>
    <property type="match status" value="1"/>
</dbReference>
<accession>A0A8H7XW80</accession>
<feature type="compositionally biased region" description="Low complexity" evidence="1">
    <location>
        <begin position="307"/>
        <end position="317"/>
    </location>
</feature>
<evidence type="ECO:0000259" key="2">
    <source>
        <dbReference type="Pfam" id="PF13598"/>
    </source>
</evidence>
<comment type="caution">
    <text evidence="4">The sequence shown here is derived from an EMBL/GenBank/DDBJ whole genome shotgun (WGS) entry which is preliminary data.</text>
</comment>
<dbReference type="InterPro" id="IPR011935">
    <property type="entry name" value="CHP02231"/>
</dbReference>
<evidence type="ECO:0000256" key="1">
    <source>
        <dbReference type="SAM" id="MobiDB-lite"/>
    </source>
</evidence>
<dbReference type="Pfam" id="PF13600">
    <property type="entry name" value="DUF4140"/>
    <property type="match status" value="1"/>
</dbReference>
<dbReference type="InterPro" id="IPR025554">
    <property type="entry name" value="DUF4140"/>
</dbReference>
<dbReference type="PANTHER" id="PTHR31005:SF8">
    <property type="entry name" value="DUF4139 DOMAIN-CONTAINING PROTEIN"/>
    <property type="match status" value="1"/>
</dbReference>
<feature type="domain" description="DUF4139" evidence="2">
    <location>
        <begin position="206"/>
        <end position="575"/>
    </location>
</feature>
<dbReference type="Pfam" id="PF13598">
    <property type="entry name" value="DUF4139"/>
    <property type="match status" value="1"/>
</dbReference>
<reference evidence="4" key="1">
    <citation type="submission" date="2021-02" db="EMBL/GenBank/DDBJ databases">
        <title>Psilocybe cubensis genome.</title>
        <authorList>
            <person name="Mckernan K.J."/>
            <person name="Crawford S."/>
            <person name="Trippe A."/>
            <person name="Kane L.T."/>
            <person name="Mclaughlin S."/>
        </authorList>
    </citation>
    <scope>NUCLEOTIDE SEQUENCE [LARGE SCALE GENOMIC DNA]</scope>
    <source>
        <strain evidence="4">MGC-MH-2018</strain>
    </source>
</reference>
<feature type="region of interest" description="Disordered" evidence="1">
    <location>
        <begin position="300"/>
        <end position="338"/>
    </location>
</feature>
<gene>
    <name evidence="4" type="ORF">JR316_008903</name>
</gene>
<proteinExistence type="predicted"/>
<dbReference type="NCBIfam" id="TIGR02231">
    <property type="entry name" value="mucoidy inhibitor MuiA family protein"/>
    <property type="match status" value="1"/>
</dbReference>